<dbReference type="EC" id="3.1.11.6" evidence="5"/>
<dbReference type="GO" id="GO:0005737">
    <property type="term" value="C:cytoplasm"/>
    <property type="evidence" value="ECO:0007669"/>
    <property type="project" value="UniProtKB-SubCell"/>
</dbReference>
<protein>
    <recommendedName>
        <fullName evidence="5">Exodeoxyribonuclease 7 large subunit</fullName>
        <ecNumber evidence="5">3.1.11.6</ecNumber>
    </recommendedName>
    <alternativeName>
        <fullName evidence="5">Exodeoxyribonuclease VII large subunit</fullName>
        <shortName evidence="5">Exonuclease VII large subunit</shortName>
    </alternativeName>
</protein>
<dbReference type="InterPro" id="IPR025824">
    <property type="entry name" value="OB-fold_nuc-bd_dom"/>
</dbReference>
<dbReference type="EMBL" id="CP062983">
    <property type="protein sequence ID" value="QPC82168.1"/>
    <property type="molecule type" value="Genomic_DNA"/>
</dbReference>
<evidence type="ECO:0000256" key="6">
    <source>
        <dbReference type="RuleBase" id="RU004355"/>
    </source>
</evidence>
<evidence type="ECO:0000256" key="1">
    <source>
        <dbReference type="ARBA" id="ARBA00022490"/>
    </source>
</evidence>
<dbReference type="AlphaFoldDB" id="A0A7S8IEU0"/>
<dbReference type="KEGG" id="pmet:G4Y79_21170"/>
<dbReference type="PANTHER" id="PTHR30008">
    <property type="entry name" value="EXODEOXYRIBONUCLEASE 7 LARGE SUBUNIT"/>
    <property type="match status" value="1"/>
</dbReference>
<sequence>MDSTAYSITGVTAYIRNLLESDDLLADVWVTGEVSNYRPAASGHWYFTVKDDNAQLKCVMFRSAAVRQSIEMREGDAVNVHGRISVYDARGEYQLYADMIQPAGGVGSLYEQFERIKAKLLAEGLFDEARKRPLPAFPRKIGVVTSPDAAAFQDVQNVLRRRYPLAEVVLSPTLVQGVEAPPMIVRAIERLQQTDIDVLLICRGGGSIEDLWAFNDERVARALADSRVPTVSGVGHETDFTIVDFVTDRRAPTPSAAAEISTPNVADLYYDLMQTDLLLARLLQDRIALARQTLITQERRLEMASPQRSVRMARQQLDDLYERLHSAQGRYFSRLQERLQARQQALQAANPDAILARGYAIVTRSEDGARIRSIKDASQGSGVMIRLKDGTLAARIEDEETHGQYKRTLL</sequence>
<keyword evidence="10" id="KW-1185">Reference proteome</keyword>
<dbReference type="Gene3D" id="2.40.50.1010">
    <property type="match status" value="1"/>
</dbReference>
<name>A0A7S8IEU0_9CHLR</name>
<dbReference type="CDD" id="cd04489">
    <property type="entry name" value="ExoVII_LU_OBF"/>
    <property type="match status" value="1"/>
</dbReference>
<dbReference type="GO" id="GO:0008855">
    <property type="term" value="F:exodeoxyribonuclease VII activity"/>
    <property type="evidence" value="ECO:0007669"/>
    <property type="project" value="UniProtKB-UniRule"/>
</dbReference>
<dbReference type="InterPro" id="IPR003753">
    <property type="entry name" value="Exonuc_VII_L"/>
</dbReference>
<dbReference type="GO" id="GO:0006308">
    <property type="term" value="P:DNA catabolic process"/>
    <property type="evidence" value="ECO:0007669"/>
    <property type="project" value="UniProtKB-UniRule"/>
</dbReference>
<keyword evidence="3 5" id="KW-0378">Hydrolase</keyword>
<feature type="domain" description="Exonuclease VII large subunit C-terminal" evidence="7">
    <location>
        <begin position="125"/>
        <end position="330"/>
    </location>
</feature>
<feature type="domain" description="OB-fold nucleic acid binding" evidence="8">
    <location>
        <begin position="6"/>
        <end position="101"/>
    </location>
</feature>
<evidence type="ECO:0000313" key="10">
    <source>
        <dbReference type="Proteomes" id="UP000594468"/>
    </source>
</evidence>
<comment type="function">
    <text evidence="5">Bidirectionally degrades single-stranded DNA into large acid-insoluble oligonucleotides, which are then degraded further into small acid-soluble oligonucleotides.</text>
</comment>
<evidence type="ECO:0000256" key="3">
    <source>
        <dbReference type="ARBA" id="ARBA00022801"/>
    </source>
</evidence>
<keyword evidence="1 5" id="KW-0963">Cytoplasm</keyword>
<evidence type="ECO:0000313" key="9">
    <source>
        <dbReference type="EMBL" id="QPC82168.1"/>
    </source>
</evidence>
<comment type="similarity">
    <text evidence="5 6">Belongs to the XseA family.</text>
</comment>
<evidence type="ECO:0000256" key="4">
    <source>
        <dbReference type="ARBA" id="ARBA00022839"/>
    </source>
</evidence>
<comment type="subunit">
    <text evidence="5">Heterooligomer composed of large and small subunits.</text>
</comment>
<dbReference type="RefSeq" id="WP_195170237.1">
    <property type="nucleotide sequence ID" value="NZ_CP062983.1"/>
</dbReference>
<keyword evidence="2 5" id="KW-0540">Nuclease</keyword>
<dbReference type="Pfam" id="PF13742">
    <property type="entry name" value="tRNA_anti_2"/>
    <property type="match status" value="1"/>
</dbReference>
<organism evidence="9 10">
    <name type="scientific">Phototrophicus methaneseepsis</name>
    <dbReference type="NCBI Taxonomy" id="2710758"/>
    <lineage>
        <taxon>Bacteria</taxon>
        <taxon>Bacillati</taxon>
        <taxon>Chloroflexota</taxon>
        <taxon>Candidatus Thermofontia</taxon>
        <taxon>Phototrophicales</taxon>
        <taxon>Phototrophicaceae</taxon>
        <taxon>Phototrophicus</taxon>
    </lineage>
</organism>
<dbReference type="Pfam" id="PF02601">
    <property type="entry name" value="Exonuc_VII_L"/>
    <property type="match status" value="1"/>
</dbReference>
<evidence type="ECO:0000259" key="7">
    <source>
        <dbReference type="Pfam" id="PF02601"/>
    </source>
</evidence>
<evidence type="ECO:0000256" key="5">
    <source>
        <dbReference type="HAMAP-Rule" id="MF_00378"/>
    </source>
</evidence>
<reference evidence="9 10" key="1">
    <citation type="submission" date="2020-02" db="EMBL/GenBank/DDBJ databases">
        <authorList>
            <person name="Zheng R.K."/>
            <person name="Sun C.M."/>
        </authorList>
    </citation>
    <scope>NUCLEOTIDE SEQUENCE [LARGE SCALE GENOMIC DNA]</scope>
    <source>
        <strain evidence="10">rifampicinis</strain>
    </source>
</reference>
<proteinExistence type="inferred from homology"/>
<comment type="subcellular location">
    <subcellularLocation>
        <location evidence="5 6">Cytoplasm</location>
    </subcellularLocation>
</comment>
<comment type="catalytic activity">
    <reaction evidence="5 6">
        <text>Exonucleolytic cleavage in either 5'- to 3'- or 3'- to 5'-direction to yield nucleoside 5'-phosphates.</text>
        <dbReference type="EC" id="3.1.11.6"/>
    </reaction>
</comment>
<keyword evidence="4 5" id="KW-0269">Exonuclease</keyword>
<dbReference type="GO" id="GO:0003676">
    <property type="term" value="F:nucleic acid binding"/>
    <property type="evidence" value="ECO:0007669"/>
    <property type="project" value="InterPro"/>
</dbReference>
<gene>
    <name evidence="5 9" type="primary">xseA</name>
    <name evidence="9" type="ORF">G4Y79_21170</name>
</gene>
<dbReference type="HAMAP" id="MF_00378">
    <property type="entry name" value="Exonuc_7_L"/>
    <property type="match status" value="1"/>
</dbReference>
<dbReference type="InterPro" id="IPR020579">
    <property type="entry name" value="Exonuc_VII_lsu_C"/>
</dbReference>
<dbReference type="PANTHER" id="PTHR30008:SF0">
    <property type="entry name" value="EXODEOXYRIBONUCLEASE 7 LARGE SUBUNIT"/>
    <property type="match status" value="1"/>
</dbReference>
<evidence type="ECO:0000259" key="8">
    <source>
        <dbReference type="Pfam" id="PF13742"/>
    </source>
</evidence>
<dbReference type="GO" id="GO:0009318">
    <property type="term" value="C:exodeoxyribonuclease VII complex"/>
    <property type="evidence" value="ECO:0007669"/>
    <property type="project" value="UniProtKB-UniRule"/>
</dbReference>
<accession>A0A7S8IEU0</accession>
<dbReference type="Proteomes" id="UP000594468">
    <property type="component" value="Chromosome"/>
</dbReference>
<dbReference type="NCBIfam" id="TIGR00237">
    <property type="entry name" value="xseA"/>
    <property type="match status" value="1"/>
</dbReference>
<evidence type="ECO:0000256" key="2">
    <source>
        <dbReference type="ARBA" id="ARBA00022722"/>
    </source>
</evidence>